<dbReference type="Pfam" id="PF00928">
    <property type="entry name" value="Adap_comp_sub"/>
    <property type="match status" value="1"/>
</dbReference>
<sequence>MGTVQQNEPCLIEFIFVFKFIFVFQVGIGEAKYEHLFRSLVWRIPRLPDKQSAAYKSYMLKCRFTLTSFDLMPETFIPQSELEFTMPLAVVSNTVVRSIGVEQHEDSDRVEKFVRYLAKFHYRIDNDYIQCSDLDMEEGKAETKQSTSEEQHYENVEAINEPYGGYRIELPDDNIQESQIPSISSK</sequence>
<dbReference type="SUPFAM" id="SSF49447">
    <property type="entry name" value="Second domain of Mu2 adaptin subunit (ap50) of ap2 adaptor"/>
    <property type="match status" value="1"/>
</dbReference>
<comment type="caution">
    <text evidence="3">The sequence shown here is derived from an EMBL/GenBank/DDBJ whole genome shotgun (WGS) entry which is preliminary data.</text>
</comment>
<reference evidence="3" key="1">
    <citation type="journal article" date="2020" name="Ecol. Evol.">
        <title>Genome structure and content of the rice root-knot nematode (Meloidogyne graminicola).</title>
        <authorList>
            <person name="Phan N.T."/>
            <person name="Danchin E.G.J."/>
            <person name="Klopp C."/>
            <person name="Perfus-Barbeoch L."/>
            <person name="Kozlowski D.K."/>
            <person name="Koutsovoulos G.D."/>
            <person name="Lopez-Roques C."/>
            <person name="Bouchez O."/>
            <person name="Zahm M."/>
            <person name="Besnard G."/>
            <person name="Bellafiore S."/>
        </authorList>
    </citation>
    <scope>NUCLEOTIDE SEQUENCE</scope>
    <source>
        <strain evidence="3">VN-18</strain>
    </source>
</reference>
<evidence type="ECO:0000256" key="1">
    <source>
        <dbReference type="SAM" id="MobiDB-lite"/>
    </source>
</evidence>
<keyword evidence="4" id="KW-1185">Reference proteome</keyword>
<dbReference type="InterPro" id="IPR028565">
    <property type="entry name" value="MHD"/>
</dbReference>
<dbReference type="Gene3D" id="2.60.40.1170">
    <property type="entry name" value="Mu homology domain, subdomain B"/>
    <property type="match status" value="2"/>
</dbReference>
<gene>
    <name evidence="3" type="ORF">Mgra_00003917</name>
</gene>
<dbReference type="AlphaFoldDB" id="A0A8S9ZTB8"/>
<dbReference type="InterPro" id="IPR050431">
    <property type="entry name" value="Adaptor_comp_med_subunit"/>
</dbReference>
<evidence type="ECO:0000313" key="3">
    <source>
        <dbReference type="EMBL" id="KAF7636735.1"/>
    </source>
</evidence>
<dbReference type="Proteomes" id="UP000605970">
    <property type="component" value="Unassembled WGS sequence"/>
</dbReference>
<name>A0A8S9ZTB8_9BILA</name>
<feature type="region of interest" description="Disordered" evidence="1">
    <location>
        <begin position="139"/>
        <end position="158"/>
    </location>
</feature>
<feature type="compositionally biased region" description="Basic and acidic residues" evidence="1">
    <location>
        <begin position="139"/>
        <end position="155"/>
    </location>
</feature>
<proteinExistence type="predicted"/>
<feature type="domain" description="MHD" evidence="2">
    <location>
        <begin position="1"/>
        <end position="127"/>
    </location>
</feature>
<feature type="region of interest" description="Disordered" evidence="1">
    <location>
        <begin position="167"/>
        <end position="186"/>
    </location>
</feature>
<dbReference type="PANTHER" id="PTHR10529">
    <property type="entry name" value="AP COMPLEX SUBUNIT MU"/>
    <property type="match status" value="1"/>
</dbReference>
<dbReference type="OrthoDB" id="10063141at2759"/>
<dbReference type="InterPro" id="IPR036168">
    <property type="entry name" value="AP2_Mu_C_sf"/>
</dbReference>
<organism evidence="3 4">
    <name type="scientific">Meloidogyne graminicola</name>
    <dbReference type="NCBI Taxonomy" id="189291"/>
    <lineage>
        <taxon>Eukaryota</taxon>
        <taxon>Metazoa</taxon>
        <taxon>Ecdysozoa</taxon>
        <taxon>Nematoda</taxon>
        <taxon>Chromadorea</taxon>
        <taxon>Rhabditida</taxon>
        <taxon>Tylenchina</taxon>
        <taxon>Tylenchomorpha</taxon>
        <taxon>Tylenchoidea</taxon>
        <taxon>Meloidogynidae</taxon>
        <taxon>Meloidogyninae</taxon>
        <taxon>Meloidogyne</taxon>
    </lineage>
</organism>
<evidence type="ECO:0000259" key="2">
    <source>
        <dbReference type="PROSITE" id="PS51072"/>
    </source>
</evidence>
<feature type="compositionally biased region" description="Polar residues" evidence="1">
    <location>
        <begin position="176"/>
        <end position="186"/>
    </location>
</feature>
<dbReference type="EMBL" id="JABEBT010000027">
    <property type="protein sequence ID" value="KAF7636735.1"/>
    <property type="molecule type" value="Genomic_DNA"/>
</dbReference>
<evidence type="ECO:0000313" key="4">
    <source>
        <dbReference type="Proteomes" id="UP000605970"/>
    </source>
</evidence>
<protein>
    <submittedName>
        <fullName evidence="3">MHD domain-containing protein</fullName>
    </submittedName>
</protein>
<dbReference type="PROSITE" id="PS51072">
    <property type="entry name" value="MHD"/>
    <property type="match status" value="1"/>
</dbReference>
<accession>A0A8S9ZTB8</accession>